<dbReference type="CDD" id="cd07344">
    <property type="entry name" value="M48_yhfN_like"/>
    <property type="match status" value="1"/>
</dbReference>
<dbReference type="PANTHER" id="PTHR30399">
    <property type="entry name" value="UNCHARACTERIZED PROTEIN YGJP"/>
    <property type="match status" value="1"/>
</dbReference>
<organism evidence="2 3">
    <name type="scientific">Streptomyces nigrescens</name>
    <dbReference type="NCBI Taxonomy" id="1920"/>
    <lineage>
        <taxon>Bacteria</taxon>
        <taxon>Bacillati</taxon>
        <taxon>Actinomycetota</taxon>
        <taxon>Actinomycetes</taxon>
        <taxon>Kitasatosporales</taxon>
        <taxon>Streptomycetaceae</taxon>
        <taxon>Streptomyces</taxon>
    </lineage>
</organism>
<reference evidence="2" key="1">
    <citation type="submission" date="2022-06" db="EMBL/GenBank/DDBJ databases">
        <title>Complete genome sequence of Streptomyces nigrescens HEK616.</title>
        <authorList>
            <person name="Asamizu S."/>
            <person name="Onaka H."/>
        </authorList>
    </citation>
    <scope>NUCLEOTIDE SEQUENCE</scope>
    <source>
        <strain evidence="2">HEK616</strain>
    </source>
</reference>
<dbReference type="PANTHER" id="PTHR30399:SF1">
    <property type="entry name" value="UTP PYROPHOSPHATASE"/>
    <property type="match status" value="1"/>
</dbReference>
<name>A0ABM8A3D9_STRNI</name>
<feature type="domain" description="YgjP-like metallopeptidase" evidence="1">
    <location>
        <begin position="43"/>
        <end position="243"/>
    </location>
</feature>
<evidence type="ECO:0000313" key="2">
    <source>
        <dbReference type="EMBL" id="BDM73163.1"/>
    </source>
</evidence>
<keyword evidence="3" id="KW-1185">Reference proteome</keyword>
<accession>A0ABM8A3D9</accession>
<evidence type="ECO:0000259" key="1">
    <source>
        <dbReference type="Pfam" id="PF01863"/>
    </source>
</evidence>
<dbReference type="Proteomes" id="UP001059597">
    <property type="component" value="Chromosome"/>
</dbReference>
<sequence>MSFSGVSDPVAASGCDTPPLKSGPLNVGGLDIDVIISADRRGVRLTVERDARITAAVPVGLDADQLTDLVKGRRRWIYSKLEDRAAVVANRPTKRFITGEGFSYLGRSCRLKFVAAAPAPVQLVHGRFQIRRDRRNSASADLIDWYRARGQAWLPKRAAPWAQRLRVPLAQITVRKLGYRWGSCSPRGVVNIHWATMQLPIALVDYVLVHELAHLQHHDHSAAFWRVVERAMPDYEVRRTRLADLGAQLWLPDANG</sequence>
<proteinExistence type="predicted"/>
<protein>
    <recommendedName>
        <fullName evidence="1">YgjP-like metallopeptidase domain-containing protein</fullName>
    </recommendedName>
</protein>
<gene>
    <name evidence="2" type="ORF">HEK616_66500</name>
</gene>
<dbReference type="InterPro" id="IPR002725">
    <property type="entry name" value="YgjP-like_metallopeptidase"/>
</dbReference>
<dbReference type="Pfam" id="PF01863">
    <property type="entry name" value="YgjP-like"/>
    <property type="match status" value="1"/>
</dbReference>
<dbReference type="RefSeq" id="WP_261956449.1">
    <property type="nucleotide sequence ID" value="NZ_AP026073.1"/>
</dbReference>
<dbReference type="EMBL" id="AP026073">
    <property type="protein sequence ID" value="BDM73163.1"/>
    <property type="molecule type" value="Genomic_DNA"/>
</dbReference>
<dbReference type="Gene3D" id="3.30.2010.10">
    <property type="entry name" value="Metalloproteases ('zincins'), catalytic domain"/>
    <property type="match status" value="1"/>
</dbReference>
<evidence type="ECO:0000313" key="3">
    <source>
        <dbReference type="Proteomes" id="UP001059597"/>
    </source>
</evidence>
<dbReference type="InterPro" id="IPR053136">
    <property type="entry name" value="UTP_pyrophosphatase-like"/>
</dbReference>